<dbReference type="Proteomes" id="UP000299102">
    <property type="component" value="Unassembled WGS sequence"/>
</dbReference>
<accession>A0A4C1SZM1</accession>
<evidence type="ECO:0000313" key="2">
    <source>
        <dbReference type="Proteomes" id="UP000299102"/>
    </source>
</evidence>
<dbReference type="EMBL" id="BGZK01008034">
    <property type="protein sequence ID" value="GBP06720.1"/>
    <property type="molecule type" value="Genomic_DNA"/>
</dbReference>
<reference evidence="1 2" key="1">
    <citation type="journal article" date="2019" name="Commun. Biol.">
        <title>The bagworm genome reveals a unique fibroin gene that provides high tensile strength.</title>
        <authorList>
            <person name="Kono N."/>
            <person name="Nakamura H."/>
            <person name="Ohtoshi R."/>
            <person name="Tomita M."/>
            <person name="Numata K."/>
            <person name="Arakawa K."/>
        </authorList>
    </citation>
    <scope>NUCLEOTIDE SEQUENCE [LARGE SCALE GENOMIC DNA]</scope>
</reference>
<organism evidence="1 2">
    <name type="scientific">Eumeta variegata</name>
    <name type="common">Bagworm moth</name>
    <name type="synonym">Eumeta japonica</name>
    <dbReference type="NCBI Taxonomy" id="151549"/>
    <lineage>
        <taxon>Eukaryota</taxon>
        <taxon>Metazoa</taxon>
        <taxon>Ecdysozoa</taxon>
        <taxon>Arthropoda</taxon>
        <taxon>Hexapoda</taxon>
        <taxon>Insecta</taxon>
        <taxon>Pterygota</taxon>
        <taxon>Neoptera</taxon>
        <taxon>Endopterygota</taxon>
        <taxon>Lepidoptera</taxon>
        <taxon>Glossata</taxon>
        <taxon>Ditrysia</taxon>
        <taxon>Tineoidea</taxon>
        <taxon>Psychidae</taxon>
        <taxon>Oiketicinae</taxon>
        <taxon>Eumeta</taxon>
    </lineage>
</organism>
<comment type="caution">
    <text evidence="1">The sequence shown here is derived from an EMBL/GenBank/DDBJ whole genome shotgun (WGS) entry which is preliminary data.</text>
</comment>
<proteinExistence type="predicted"/>
<name>A0A4C1SZM1_EUMVA</name>
<dbReference type="AlphaFoldDB" id="A0A4C1SZM1"/>
<keyword evidence="2" id="KW-1185">Reference proteome</keyword>
<evidence type="ECO:0000313" key="1">
    <source>
        <dbReference type="EMBL" id="GBP06720.1"/>
    </source>
</evidence>
<sequence length="98" mass="10904">MALTTMMFAPVARHTTFRLFLTVGRTPPTPGAGYVLTYRNTFVLLSGYRGLGKPRFGNWRPNLQMRKGLWLCYTIALRAWPEGEIGTTGVSSPSVVPK</sequence>
<gene>
    <name evidence="1" type="ORF">EVAR_71974_1</name>
</gene>
<protein>
    <submittedName>
        <fullName evidence="1">Uncharacterized protein</fullName>
    </submittedName>
</protein>